<comment type="caution">
    <text evidence="2">The sequence shown here is derived from an EMBL/GenBank/DDBJ whole genome shotgun (WGS) entry which is preliminary data.</text>
</comment>
<protein>
    <recommendedName>
        <fullName evidence="4">Lipoprotein</fullName>
    </recommendedName>
</protein>
<organism evidence="2 3">
    <name type="scientific">Virgibacillus massiliensis</name>
    <dbReference type="NCBI Taxonomy" id="1462526"/>
    <lineage>
        <taxon>Bacteria</taxon>
        <taxon>Bacillati</taxon>
        <taxon>Bacillota</taxon>
        <taxon>Bacilli</taxon>
        <taxon>Bacillales</taxon>
        <taxon>Bacillaceae</taxon>
        <taxon>Virgibacillus</taxon>
    </lineage>
</organism>
<feature type="signal peptide" evidence="1">
    <location>
        <begin position="1"/>
        <end position="19"/>
    </location>
</feature>
<sequence length="242" mass="27787">MKYTYLNIMLAFVCTMVLSGCLYPQDELSKNQVPNQDQLETVQSAVDQYKEKNQGLVPIRTKPSDTPIFQKYLIDFSKLKEANVLTEIPGNAYENGGVYQYTLINPEENPQVKLIDLQTSEAIRSVNVKLDMYRNDHIYPPFGEEINQGIYTIDYEKLGMKSAPTVNSPYSNQSLPIVMDVDGNLYVDYRIDLNNALSDYEHHYQPGDDIRYILTDHTPFVPVYSFPYTIKDGEPVFNPENK</sequence>
<evidence type="ECO:0000313" key="3">
    <source>
        <dbReference type="Proteomes" id="UP000028875"/>
    </source>
</evidence>
<evidence type="ECO:0000313" key="2">
    <source>
        <dbReference type="EMBL" id="CDQ39798.1"/>
    </source>
</evidence>
<name>A0A024QB74_9BACI</name>
<keyword evidence="1" id="KW-0732">Signal</keyword>
<feature type="chain" id="PRO_5039453129" description="Lipoprotein" evidence="1">
    <location>
        <begin position="20"/>
        <end position="242"/>
    </location>
</feature>
<accession>A0A024QB74</accession>
<evidence type="ECO:0008006" key="4">
    <source>
        <dbReference type="Google" id="ProtNLM"/>
    </source>
</evidence>
<dbReference type="PROSITE" id="PS51257">
    <property type="entry name" value="PROKAR_LIPOPROTEIN"/>
    <property type="match status" value="1"/>
</dbReference>
<gene>
    <name evidence="2" type="ORF">BN990_02112</name>
</gene>
<dbReference type="RefSeq" id="WP_021291256.1">
    <property type="nucleotide sequence ID" value="NZ_BNER01000002.1"/>
</dbReference>
<dbReference type="AlphaFoldDB" id="A0A024QB74"/>
<keyword evidence="3" id="KW-1185">Reference proteome</keyword>
<dbReference type="Proteomes" id="UP000028875">
    <property type="component" value="Unassembled WGS sequence"/>
</dbReference>
<dbReference type="EMBL" id="CCDP010000001">
    <property type="protein sequence ID" value="CDQ39798.1"/>
    <property type="molecule type" value="Genomic_DNA"/>
</dbReference>
<dbReference type="eggNOG" id="ENOG502Z8XG">
    <property type="taxonomic scope" value="Bacteria"/>
</dbReference>
<evidence type="ECO:0000256" key="1">
    <source>
        <dbReference type="SAM" id="SignalP"/>
    </source>
</evidence>
<proteinExistence type="predicted"/>
<reference evidence="2 3" key="1">
    <citation type="submission" date="2014-03" db="EMBL/GenBank/DDBJ databases">
        <authorList>
            <person name="Urmite Genomes U."/>
        </authorList>
    </citation>
    <scope>NUCLEOTIDE SEQUENCE [LARGE SCALE GENOMIC DNA]</scope>
    <source>
        <strain evidence="2 3">Vm-5</strain>
    </source>
</reference>
<reference evidence="3" key="2">
    <citation type="submission" date="2014-05" db="EMBL/GenBank/DDBJ databases">
        <title>Draft genome sequence of Virgibacillus massiliensis Vm-5.</title>
        <authorList>
            <person name="Khelaifia S."/>
            <person name="Croce O."/>
            <person name="Lagier J.C."/>
            <person name="Raoult D."/>
        </authorList>
    </citation>
    <scope>NUCLEOTIDE SEQUENCE [LARGE SCALE GENOMIC DNA]</scope>
    <source>
        <strain evidence="3">Vm-5</strain>
    </source>
</reference>
<dbReference type="STRING" id="1462526.BN990_02112"/>